<dbReference type="Proteomes" id="UP000190962">
    <property type="component" value="Unassembled WGS sequence"/>
</dbReference>
<name>A0A0B0H676_SOVGS</name>
<evidence type="ECO:0000313" key="5">
    <source>
        <dbReference type="Proteomes" id="UP000190962"/>
    </source>
</evidence>
<evidence type="ECO:0000313" key="4">
    <source>
        <dbReference type="Proteomes" id="UP000030856"/>
    </source>
</evidence>
<proteinExistence type="predicted"/>
<sequence length="65" mass="7540">MNQTYYDAVTKMEEMGCDEEYIQGWQAGFLQNPEREEQRLTEAYEAGYGDGKEKSSDNFANWAKS</sequence>
<dbReference type="GeneID" id="86992674"/>
<dbReference type="PATRIC" id="fig|2340.3.peg.1269"/>
<dbReference type="Proteomes" id="UP000030856">
    <property type="component" value="Unassembled WGS sequence"/>
</dbReference>
<dbReference type="EMBL" id="MPNX01000023">
    <property type="protein sequence ID" value="OOY34073.1"/>
    <property type="molecule type" value="Genomic_DNA"/>
</dbReference>
<keyword evidence="4" id="KW-1185">Reference proteome</keyword>
<dbReference type="AlphaFoldDB" id="A0A0B0H676"/>
<dbReference type="eggNOG" id="ENOG5032RJT">
    <property type="taxonomic scope" value="Bacteria"/>
</dbReference>
<evidence type="ECO:0000313" key="2">
    <source>
        <dbReference type="EMBL" id="KHF24625.1"/>
    </source>
</evidence>
<feature type="region of interest" description="Disordered" evidence="1">
    <location>
        <begin position="44"/>
        <end position="65"/>
    </location>
</feature>
<reference evidence="2 4" key="1">
    <citation type="journal article" date="2014" name="BMC Genomics">
        <title>The genome of the intracellular bacterium of the coastal bivalve, Solemya velum: a blueprint for thriving in and out of symbiosis.</title>
        <authorList>
            <person name="Dmytrenko O."/>
            <person name="Russell S.L."/>
            <person name="Loo W.T."/>
            <person name="Fontanez K.M."/>
            <person name="Liao L."/>
            <person name="Roeselers G."/>
            <person name="Sharma R."/>
            <person name="Stewart F.J."/>
            <person name="Newton I.L."/>
            <person name="Woyke T."/>
            <person name="Wu D."/>
            <person name="Lang J.M."/>
            <person name="Eisen J.A."/>
            <person name="Cavanaugh C.M."/>
        </authorList>
    </citation>
    <scope>NUCLEOTIDE SEQUENCE [LARGE SCALE GENOMIC DNA]</scope>
    <source>
        <strain evidence="2 4">WH</strain>
    </source>
</reference>
<dbReference type="OrthoDB" id="9805095at2"/>
<protein>
    <submittedName>
        <fullName evidence="2">Uncharacterized protein</fullName>
    </submittedName>
</protein>
<dbReference type="RefSeq" id="WP_043116870.1">
    <property type="nucleotide sequence ID" value="NZ_JRAA01000002.1"/>
</dbReference>
<organism evidence="2 4">
    <name type="scientific">Solemya velum gill symbiont</name>
    <dbReference type="NCBI Taxonomy" id="2340"/>
    <lineage>
        <taxon>Bacteria</taxon>
        <taxon>Pseudomonadati</taxon>
        <taxon>Pseudomonadota</taxon>
        <taxon>Gammaproteobacteria</taxon>
        <taxon>sulfur-oxidizing symbionts</taxon>
    </lineage>
</organism>
<evidence type="ECO:0000256" key="1">
    <source>
        <dbReference type="SAM" id="MobiDB-lite"/>
    </source>
</evidence>
<dbReference type="EMBL" id="JRAA01000002">
    <property type="protein sequence ID" value="KHF24625.1"/>
    <property type="molecule type" value="Genomic_DNA"/>
</dbReference>
<reference evidence="3 5" key="2">
    <citation type="submission" date="2016-11" db="EMBL/GenBank/DDBJ databases">
        <title>Mixed transmission modes and dynamic genome evolution in an obligate animal-bacterial symbiosis.</title>
        <authorList>
            <person name="Russell S.L."/>
            <person name="Corbett-Detig R.B."/>
            <person name="Cavanaugh C.M."/>
        </authorList>
    </citation>
    <scope>NUCLEOTIDE SEQUENCE [LARGE SCALE GENOMIC DNA]</scope>
    <source>
        <strain evidence="3">MA-KB16</strain>
    </source>
</reference>
<accession>A0A0B0H676</accession>
<comment type="caution">
    <text evidence="2">The sequence shown here is derived from an EMBL/GenBank/DDBJ whole genome shotgun (WGS) entry which is preliminary data.</text>
</comment>
<dbReference type="STRING" id="2340.JV46_05640"/>
<evidence type="ECO:0000313" key="3">
    <source>
        <dbReference type="EMBL" id="OOY34073.1"/>
    </source>
</evidence>
<gene>
    <name evidence="3" type="ORF">BOV88_12015</name>
    <name evidence="2" type="ORF">JV46_05640</name>
</gene>